<evidence type="ECO:0000256" key="1">
    <source>
        <dbReference type="ARBA" id="ARBA00004123"/>
    </source>
</evidence>
<dbReference type="PANTHER" id="PTHR10799">
    <property type="entry name" value="SNF2/RAD54 HELICASE FAMILY"/>
    <property type="match status" value="1"/>
</dbReference>
<comment type="similarity">
    <text evidence="2">Belongs to the SNF2/RAD54 helicase family.</text>
</comment>
<dbReference type="GO" id="GO:0005524">
    <property type="term" value="F:ATP binding"/>
    <property type="evidence" value="ECO:0007669"/>
    <property type="project" value="UniProtKB-KW"/>
</dbReference>
<feature type="region of interest" description="Disordered" evidence="9">
    <location>
        <begin position="1"/>
        <end position="20"/>
    </location>
</feature>
<comment type="subcellular location">
    <subcellularLocation>
        <location evidence="1">Nucleus</location>
    </subcellularLocation>
</comment>
<keyword evidence="7" id="KW-0175">Coiled coil</keyword>
<evidence type="ECO:0000256" key="7">
    <source>
        <dbReference type="ARBA" id="ARBA00023054"/>
    </source>
</evidence>
<evidence type="ECO:0000256" key="4">
    <source>
        <dbReference type="ARBA" id="ARBA00022801"/>
    </source>
</evidence>
<evidence type="ECO:0000256" key="3">
    <source>
        <dbReference type="ARBA" id="ARBA00022741"/>
    </source>
</evidence>
<evidence type="ECO:0000259" key="11">
    <source>
        <dbReference type="PROSITE" id="PS51194"/>
    </source>
</evidence>
<evidence type="ECO:0000256" key="2">
    <source>
        <dbReference type="ARBA" id="ARBA00007025"/>
    </source>
</evidence>
<dbReference type="InterPro" id="IPR000330">
    <property type="entry name" value="SNF2_N"/>
</dbReference>
<dbReference type="GO" id="GO:0005634">
    <property type="term" value="C:nucleus"/>
    <property type="evidence" value="ECO:0007669"/>
    <property type="project" value="UniProtKB-SubCell"/>
</dbReference>
<feature type="compositionally biased region" description="Polar residues" evidence="9">
    <location>
        <begin position="118"/>
        <end position="127"/>
    </location>
</feature>
<dbReference type="Pfam" id="PF00271">
    <property type="entry name" value="Helicase_C"/>
    <property type="match status" value="1"/>
</dbReference>
<dbReference type="InterPro" id="IPR001650">
    <property type="entry name" value="Helicase_C-like"/>
</dbReference>
<evidence type="ECO:0000256" key="9">
    <source>
        <dbReference type="SAM" id="MobiDB-lite"/>
    </source>
</evidence>
<protein>
    <submittedName>
        <fullName evidence="12">IRC5</fullName>
    </submittedName>
</protein>
<dbReference type="FunFam" id="3.40.50.10810:FF:000015">
    <property type="entry name" value="lymphoid-specific helicase isoform X1"/>
    <property type="match status" value="1"/>
</dbReference>
<dbReference type="GO" id="GO:0004386">
    <property type="term" value="F:helicase activity"/>
    <property type="evidence" value="ECO:0007669"/>
    <property type="project" value="UniProtKB-KW"/>
</dbReference>
<evidence type="ECO:0000256" key="5">
    <source>
        <dbReference type="ARBA" id="ARBA00022806"/>
    </source>
</evidence>
<evidence type="ECO:0000313" key="13">
    <source>
        <dbReference type="Proteomes" id="UP000694255"/>
    </source>
</evidence>
<organism evidence="12 13">
    <name type="scientific">[Candida] subhashii</name>
    <dbReference type="NCBI Taxonomy" id="561895"/>
    <lineage>
        <taxon>Eukaryota</taxon>
        <taxon>Fungi</taxon>
        <taxon>Dikarya</taxon>
        <taxon>Ascomycota</taxon>
        <taxon>Saccharomycotina</taxon>
        <taxon>Pichiomycetes</taxon>
        <taxon>Debaryomycetaceae</taxon>
        <taxon>Spathaspora</taxon>
    </lineage>
</organism>
<reference evidence="12 13" key="1">
    <citation type="journal article" date="2021" name="DNA Res.">
        <title>Genome analysis of Candida subhashii reveals its hybrid nature and dual mitochondrial genome conformations.</title>
        <authorList>
            <person name="Mixao V."/>
            <person name="Hegedusova E."/>
            <person name="Saus E."/>
            <person name="Pryszcz L.P."/>
            <person name="Cillingova A."/>
            <person name="Nosek J."/>
            <person name="Gabaldon T."/>
        </authorList>
    </citation>
    <scope>NUCLEOTIDE SEQUENCE [LARGE SCALE GENOMIC DNA]</scope>
    <source>
        <strain evidence="12 13">CBS 10753</strain>
    </source>
</reference>
<accession>A0A8J5QNG3</accession>
<dbReference type="SMART" id="SM00490">
    <property type="entry name" value="HELICc"/>
    <property type="match status" value="1"/>
</dbReference>
<evidence type="ECO:0000256" key="6">
    <source>
        <dbReference type="ARBA" id="ARBA00022840"/>
    </source>
</evidence>
<feature type="compositionally biased region" description="Acidic residues" evidence="9">
    <location>
        <begin position="482"/>
        <end position="491"/>
    </location>
</feature>
<dbReference type="InterPro" id="IPR014001">
    <property type="entry name" value="Helicase_ATP-bd"/>
</dbReference>
<dbReference type="Proteomes" id="UP000694255">
    <property type="component" value="Unassembled WGS sequence"/>
</dbReference>
<feature type="compositionally biased region" description="Low complexity" evidence="9">
    <location>
        <begin position="80"/>
        <end position="92"/>
    </location>
</feature>
<dbReference type="RefSeq" id="XP_049266499.1">
    <property type="nucleotide sequence ID" value="XM_049405712.1"/>
</dbReference>
<keyword evidence="4" id="KW-0378">Hydrolase</keyword>
<dbReference type="PROSITE" id="PS51192">
    <property type="entry name" value="HELICASE_ATP_BIND_1"/>
    <property type="match status" value="1"/>
</dbReference>
<dbReference type="PROSITE" id="PS51194">
    <property type="entry name" value="HELICASE_CTER"/>
    <property type="match status" value="1"/>
</dbReference>
<keyword evidence="8" id="KW-0539">Nucleus</keyword>
<evidence type="ECO:0000313" key="12">
    <source>
        <dbReference type="EMBL" id="KAG7666267.1"/>
    </source>
</evidence>
<comment type="caution">
    <text evidence="12">The sequence shown here is derived from an EMBL/GenBank/DDBJ whole genome shotgun (WGS) entry which is preliminary data.</text>
</comment>
<dbReference type="SMART" id="SM00487">
    <property type="entry name" value="DEXDc"/>
    <property type="match status" value="1"/>
</dbReference>
<keyword evidence="13" id="KW-1185">Reference proteome</keyword>
<proteinExistence type="inferred from homology"/>
<evidence type="ECO:0000256" key="8">
    <source>
        <dbReference type="ARBA" id="ARBA00023242"/>
    </source>
</evidence>
<name>A0A8J5QNG3_9ASCO</name>
<feature type="region of interest" description="Disordered" evidence="9">
    <location>
        <begin position="79"/>
        <end position="146"/>
    </location>
</feature>
<feature type="domain" description="Helicase C-terminal" evidence="11">
    <location>
        <begin position="592"/>
        <end position="750"/>
    </location>
</feature>
<dbReference type="AlphaFoldDB" id="A0A8J5QNG3"/>
<feature type="domain" description="Helicase ATP-binding" evidence="10">
    <location>
        <begin position="168"/>
        <end position="330"/>
    </location>
</feature>
<dbReference type="CDD" id="cd18793">
    <property type="entry name" value="SF2_C_SNF"/>
    <property type="match status" value="1"/>
</dbReference>
<dbReference type="GO" id="GO:0016787">
    <property type="term" value="F:hydrolase activity"/>
    <property type="evidence" value="ECO:0007669"/>
    <property type="project" value="UniProtKB-KW"/>
</dbReference>
<dbReference type="OrthoDB" id="5857104at2759"/>
<dbReference type="EMBL" id="JAGSYN010000026">
    <property type="protein sequence ID" value="KAG7666267.1"/>
    <property type="molecule type" value="Genomic_DNA"/>
</dbReference>
<feature type="region of interest" description="Disordered" evidence="9">
    <location>
        <begin position="464"/>
        <end position="491"/>
    </location>
</feature>
<sequence length="846" mass="98108">MTTSPPLSSDDEFQEESKSTLRKLIQEQSHLQNGHDEEQQQFNGLSKDLKLTRLNNLIEKSQIYSKIIADNILQSSLQMQQQQQQQEQQPTPEETPKRKKRKTASSKKQNAQKDIVSMLSTNISDSTKSTREAIEKSQSSSNHSIQQPKLLSGATLKDYQLDGLEWLVTLYQNGLNGILADEMGLGKTIQCIAFLSFLIEKGIKGPFLIVVPLSTLSNWENEIRRFAPKVKVFKYGGNKVERAKINLRNKKDVNIILTSYEISIRDFSKLSNINWNYLIVDEGHRLKNNECLLIKFLKKLNVSNRLLLTGTPLQNNLNELWSLLNFILPDIFHDLELFQQWFNFDELTNFADNELEEDEETKRLIKINIQETLIKNLHTILKPFILRRLKRDVIWDLPPKKEYLIHIPLTPMQRKLYYDAINNKLAKGLIEVHLKEFIKFYHWDLFKHDLNKIDEFLENGGVVNKPNGSNKRSTRSSYKEAESDDEFTATESETDVSTISTEFNYEETLSRIKSIRNKSQQQTMILESVYHYVCKNVRHLSLQNPMAQLRNICNSPYIYYDPTYLPSQELPQNHSDEKFMRSLVANSAKFQFLNQIIPPLLSNNHKVLIFSQFTKLLDLLHDYFTNQDIAVCRLDGSTPQSERQDQINQFNKSKSEEKVFLLSTRAGGLGINLVGADTVILFDSDWNPQMDLQAIDRVHRIGQVNPVKIYRFITRGSIEEILITKSSNKRFLERLVLQMGEFKFNKLKKLIGVDNEGEDNNEELNVTELIEVTKHTFHPGDSDDDADMDDLDKQFDVFSKGKEEKELLTTEEFDELLDRSDECYLSTDDSQFKNISVFETVNNMDK</sequence>
<keyword evidence="5" id="KW-0347">Helicase</keyword>
<dbReference type="GeneID" id="73466999"/>
<evidence type="ECO:0000259" key="10">
    <source>
        <dbReference type="PROSITE" id="PS51192"/>
    </source>
</evidence>
<feature type="compositionally biased region" description="Polar residues" evidence="9">
    <location>
        <begin position="136"/>
        <end position="146"/>
    </location>
</feature>
<dbReference type="InterPro" id="IPR049730">
    <property type="entry name" value="SNF2/RAD54-like_C"/>
</dbReference>
<keyword evidence="6" id="KW-0067">ATP-binding</keyword>
<keyword evidence="3" id="KW-0547">Nucleotide-binding</keyword>
<dbReference type="Pfam" id="PF00176">
    <property type="entry name" value="SNF2-rel_dom"/>
    <property type="match status" value="1"/>
</dbReference>
<gene>
    <name evidence="12" type="ORF">J8A68_000198</name>
</gene>